<keyword evidence="4 5" id="KW-0472">Membrane</keyword>
<evidence type="ECO:0000313" key="6">
    <source>
        <dbReference type="EMBL" id="MFC4803881.1"/>
    </source>
</evidence>
<proteinExistence type="predicted"/>
<evidence type="ECO:0000256" key="4">
    <source>
        <dbReference type="ARBA" id="ARBA00023136"/>
    </source>
</evidence>
<sequence length="299" mass="34639">MNGRKDEFSYLHPVINFIYFFFVLCFSMFFMHPVFLLISLLSSAMYLAYIVGREGFLKKLRFAVLFFFFIVILNPLFNHQGVTILFYLKSGNPMTLESMVYGVAAASMFLSVLSWFSCYNHVMTSDKFIYLFGRLIPALSLVFSMALRFVPRYRHQAQVILRSQECMETTTQRRTYLAKIRRGARILSILVTWALENAIETADSMRARGYGLPGRTAFSIYRWSVRDRNLFLVIVGLAFLVIVGAIAGENTIQYYPSIKIKDIRLGSFVIYTAYALLCNTALMFNLWEDKKWKSFESTI</sequence>
<keyword evidence="3 5" id="KW-1133">Transmembrane helix</keyword>
<keyword evidence="2 5" id="KW-0812">Transmembrane</keyword>
<accession>A0ABV9QJQ0</accession>
<dbReference type="Proteomes" id="UP001595916">
    <property type="component" value="Unassembled WGS sequence"/>
</dbReference>
<gene>
    <name evidence="6" type="ORF">ACFO4R_02190</name>
</gene>
<feature type="transmembrane region" description="Helical" evidence="5">
    <location>
        <begin position="268"/>
        <end position="287"/>
    </location>
</feature>
<comment type="caution">
    <text evidence="6">The sequence shown here is derived from an EMBL/GenBank/DDBJ whole genome shotgun (WGS) entry which is preliminary data.</text>
</comment>
<dbReference type="RefSeq" id="WP_379787351.1">
    <property type="nucleotide sequence ID" value="NZ_JBHSHL010000007.1"/>
</dbReference>
<name>A0ABV9QJQ0_9FIRM</name>
<evidence type="ECO:0000256" key="5">
    <source>
        <dbReference type="SAM" id="Phobius"/>
    </source>
</evidence>
<keyword evidence="7" id="KW-1185">Reference proteome</keyword>
<evidence type="ECO:0000256" key="3">
    <source>
        <dbReference type="ARBA" id="ARBA00022989"/>
    </source>
</evidence>
<evidence type="ECO:0000313" key="7">
    <source>
        <dbReference type="Proteomes" id="UP001595916"/>
    </source>
</evidence>
<evidence type="ECO:0000256" key="2">
    <source>
        <dbReference type="ARBA" id="ARBA00022692"/>
    </source>
</evidence>
<dbReference type="EMBL" id="JBHSHL010000007">
    <property type="protein sequence ID" value="MFC4803881.1"/>
    <property type="molecule type" value="Genomic_DNA"/>
</dbReference>
<feature type="transmembrane region" description="Helical" evidence="5">
    <location>
        <begin position="100"/>
        <end position="122"/>
    </location>
</feature>
<feature type="transmembrane region" description="Helical" evidence="5">
    <location>
        <begin position="128"/>
        <end position="150"/>
    </location>
</feature>
<feature type="transmembrane region" description="Helical" evidence="5">
    <location>
        <begin position="62"/>
        <end position="88"/>
    </location>
</feature>
<feature type="transmembrane region" description="Helical" evidence="5">
    <location>
        <begin position="230"/>
        <end position="248"/>
    </location>
</feature>
<reference evidence="7" key="1">
    <citation type="journal article" date="2019" name="Int. J. Syst. Evol. Microbiol.">
        <title>The Global Catalogue of Microorganisms (GCM) 10K type strain sequencing project: providing services to taxonomists for standard genome sequencing and annotation.</title>
        <authorList>
            <consortium name="The Broad Institute Genomics Platform"/>
            <consortium name="The Broad Institute Genome Sequencing Center for Infectious Disease"/>
            <person name="Wu L."/>
            <person name="Ma J."/>
        </authorList>
    </citation>
    <scope>NUCLEOTIDE SEQUENCE [LARGE SCALE GENOMIC DNA]</scope>
    <source>
        <strain evidence="7">CCUG 46385</strain>
    </source>
</reference>
<protein>
    <submittedName>
        <fullName evidence="6">Energy-coupling factor transporter transmembrane component T</fullName>
    </submittedName>
</protein>
<comment type="subcellular location">
    <subcellularLocation>
        <location evidence="1">Membrane</location>
        <topology evidence="1">Multi-pass membrane protein</topology>
    </subcellularLocation>
</comment>
<organism evidence="6 7">
    <name type="scientific">Filifactor villosus</name>
    <dbReference type="NCBI Taxonomy" id="29374"/>
    <lineage>
        <taxon>Bacteria</taxon>
        <taxon>Bacillati</taxon>
        <taxon>Bacillota</taxon>
        <taxon>Clostridia</taxon>
        <taxon>Peptostreptococcales</taxon>
        <taxon>Filifactoraceae</taxon>
        <taxon>Filifactor</taxon>
    </lineage>
</organism>
<dbReference type="InterPro" id="IPR003339">
    <property type="entry name" value="ABC/ECF_trnsptr_transmembrane"/>
</dbReference>
<feature type="transmembrane region" description="Helical" evidence="5">
    <location>
        <begin position="20"/>
        <end position="50"/>
    </location>
</feature>
<dbReference type="CDD" id="cd16914">
    <property type="entry name" value="EcfT"/>
    <property type="match status" value="1"/>
</dbReference>
<evidence type="ECO:0000256" key="1">
    <source>
        <dbReference type="ARBA" id="ARBA00004141"/>
    </source>
</evidence>